<accession>A0A183HIB8</accession>
<dbReference type="AlphaFoldDB" id="A0A183HIB8"/>
<sequence>MSKVKILTVGQNFQPEKSKSGILLDRCDRWTAKILEDFPVIQMNDDTFPRTVFPTLQSSVGGGKMVRVAPVKQWTTSHPYLSPALKSHDKYEVLETKRRLYDVVPKSVVLETTQKPSNFPTSPVYDRRISNYERILPKEDLENVHRLLQTPTPRRRYAPGIRVENSFSSPTADQFPPNSLPASILKTRKERQHENTSADSNIFFFI</sequence>
<reference evidence="1 2" key="2">
    <citation type="submission" date="2018-11" db="EMBL/GenBank/DDBJ databases">
        <authorList>
            <consortium name="Pathogen Informatics"/>
        </authorList>
    </citation>
    <scope>NUCLEOTIDE SEQUENCE [LARGE SCALE GENOMIC DNA]</scope>
</reference>
<dbReference type="EMBL" id="UZAJ01007407">
    <property type="protein sequence ID" value="VDO49918.1"/>
    <property type="molecule type" value="Genomic_DNA"/>
</dbReference>
<evidence type="ECO:0000313" key="1">
    <source>
        <dbReference type="EMBL" id="VDO49918.1"/>
    </source>
</evidence>
<evidence type="ECO:0000313" key="3">
    <source>
        <dbReference type="WBParaSite" id="OFLC_0000722901-mRNA-1"/>
    </source>
</evidence>
<dbReference type="WBParaSite" id="OFLC_0000722901-mRNA-1">
    <property type="protein sequence ID" value="OFLC_0000722901-mRNA-1"/>
    <property type="gene ID" value="OFLC_0000722901"/>
</dbReference>
<evidence type="ECO:0000313" key="2">
    <source>
        <dbReference type="Proteomes" id="UP000267606"/>
    </source>
</evidence>
<organism evidence="3">
    <name type="scientific">Onchocerca flexuosa</name>
    <dbReference type="NCBI Taxonomy" id="387005"/>
    <lineage>
        <taxon>Eukaryota</taxon>
        <taxon>Metazoa</taxon>
        <taxon>Ecdysozoa</taxon>
        <taxon>Nematoda</taxon>
        <taxon>Chromadorea</taxon>
        <taxon>Rhabditida</taxon>
        <taxon>Spirurina</taxon>
        <taxon>Spiruromorpha</taxon>
        <taxon>Filarioidea</taxon>
        <taxon>Onchocercidae</taxon>
        <taxon>Onchocerca</taxon>
    </lineage>
</organism>
<name>A0A183HIB8_9BILA</name>
<protein>
    <submittedName>
        <fullName evidence="3">Doublecortin domain-containing protein</fullName>
    </submittedName>
</protein>
<reference evidence="3" key="1">
    <citation type="submission" date="2016-06" db="UniProtKB">
        <authorList>
            <consortium name="WormBaseParasite"/>
        </authorList>
    </citation>
    <scope>IDENTIFICATION</scope>
</reference>
<keyword evidence="2" id="KW-1185">Reference proteome</keyword>
<dbReference type="Proteomes" id="UP000267606">
    <property type="component" value="Unassembled WGS sequence"/>
</dbReference>
<gene>
    <name evidence="1" type="ORF">OFLC_LOCUS7230</name>
</gene>
<proteinExistence type="predicted"/>